<protein>
    <submittedName>
        <fullName evidence="2">Uncharacterized protein</fullName>
    </submittedName>
</protein>
<evidence type="ECO:0000256" key="1">
    <source>
        <dbReference type="SAM" id="MobiDB-lite"/>
    </source>
</evidence>
<proteinExistence type="predicted"/>
<gene>
    <name evidence="2" type="ORF">AU252_12905</name>
</gene>
<accession>A0A0U3QYK4</accession>
<sequence length="68" mass="7438">MVDSFRDGSGAALIPTAYRGGSVQPTQKGSKNRQKTVLPLPIRFAIMDINQKASVRPLQADQIQEDKP</sequence>
<dbReference type="EMBL" id="CP013747">
    <property type="protein sequence ID" value="ALV41948.1"/>
    <property type="molecule type" value="Genomic_DNA"/>
</dbReference>
<dbReference type="Proteomes" id="UP000065151">
    <property type="component" value="Chromosome"/>
</dbReference>
<organism evidence="2">
    <name type="scientific">Pseudarthrobacter sulfonivorans</name>
    <dbReference type="NCBI Taxonomy" id="121292"/>
    <lineage>
        <taxon>Bacteria</taxon>
        <taxon>Bacillati</taxon>
        <taxon>Actinomycetota</taxon>
        <taxon>Actinomycetes</taxon>
        <taxon>Micrococcales</taxon>
        <taxon>Micrococcaceae</taxon>
        <taxon>Pseudarthrobacter</taxon>
    </lineage>
</organism>
<name>A0A0U3QYK4_9MICC</name>
<reference evidence="2 3" key="1">
    <citation type="submission" date="2015-12" db="EMBL/GenBank/DDBJ databases">
        <authorList>
            <person name="Shamseldin A."/>
            <person name="Moawad H."/>
            <person name="Abd El-Rahim W.M."/>
            <person name="Sadowsky M.J."/>
        </authorList>
    </citation>
    <scope>NUCLEOTIDE SEQUENCE [LARGE SCALE GENOMIC DNA]</scope>
    <source>
        <strain evidence="2 3">Ar51</strain>
    </source>
</reference>
<dbReference type="STRING" id="121292.AU252_12905"/>
<dbReference type="AlphaFoldDB" id="A0A0U3QYK4"/>
<feature type="region of interest" description="Disordered" evidence="1">
    <location>
        <begin position="1"/>
        <end position="35"/>
    </location>
</feature>
<dbReference type="KEGG" id="psul:AU252_12905"/>
<evidence type="ECO:0000313" key="3">
    <source>
        <dbReference type="Proteomes" id="UP000065151"/>
    </source>
</evidence>
<evidence type="ECO:0000313" key="2">
    <source>
        <dbReference type="EMBL" id="ALV41948.1"/>
    </source>
</evidence>